<keyword evidence="4" id="KW-0812">Transmembrane</keyword>
<dbReference type="InterPro" id="IPR003688">
    <property type="entry name" value="TraG/VirD4"/>
</dbReference>
<dbReference type="CDD" id="cd01127">
    <property type="entry name" value="TrwB_TraG_TraD_VirD4"/>
    <property type="match status" value="2"/>
</dbReference>
<keyword evidence="6" id="KW-0472">Membrane</keyword>
<evidence type="ECO:0000313" key="7">
    <source>
        <dbReference type="EMBL" id="HJH43679.1"/>
    </source>
</evidence>
<dbReference type="NCBIfam" id="NF045973">
    <property type="entry name" value="conju_CD1115"/>
    <property type="match status" value="1"/>
</dbReference>
<dbReference type="AlphaFoldDB" id="A0A2K2U554"/>
<evidence type="ECO:0000256" key="4">
    <source>
        <dbReference type="ARBA" id="ARBA00022692"/>
    </source>
</evidence>
<dbReference type="RefSeq" id="WP_087198662.1">
    <property type="nucleotide sequence ID" value="NZ_PPEL01000029.1"/>
</dbReference>
<comment type="subcellular location">
    <subcellularLocation>
        <location evidence="1">Cell membrane</location>
        <topology evidence="1">Multi-pass membrane protein</topology>
    </subcellularLocation>
</comment>
<dbReference type="InterPro" id="IPR027417">
    <property type="entry name" value="P-loop_NTPase"/>
</dbReference>
<evidence type="ECO:0000313" key="8">
    <source>
        <dbReference type="EMBL" id="PNV65465.1"/>
    </source>
</evidence>
<evidence type="ECO:0000256" key="6">
    <source>
        <dbReference type="ARBA" id="ARBA00023136"/>
    </source>
</evidence>
<gene>
    <name evidence="8" type="ORF">C2L80_06450</name>
    <name evidence="7" type="ORF">K8V16_07760</name>
</gene>
<dbReference type="EMBL" id="DYZL01000167">
    <property type="protein sequence ID" value="HJH43679.1"/>
    <property type="molecule type" value="Genomic_DNA"/>
</dbReference>
<dbReference type="PANTHER" id="PTHR37937:SF1">
    <property type="entry name" value="CONJUGATIVE TRANSFER: DNA TRANSPORT"/>
    <property type="match status" value="1"/>
</dbReference>
<comment type="similarity">
    <text evidence="2">Belongs to the VirD4/TraG family.</text>
</comment>
<reference evidence="7" key="2">
    <citation type="journal article" date="2021" name="PeerJ">
        <title>Extensive microbial diversity within the chicken gut microbiome revealed by metagenomics and culture.</title>
        <authorList>
            <person name="Gilroy R."/>
            <person name="Ravi A."/>
            <person name="Getino M."/>
            <person name="Pursley I."/>
            <person name="Horton D.L."/>
            <person name="Alikhan N.F."/>
            <person name="Baker D."/>
            <person name="Gharbi K."/>
            <person name="Hall N."/>
            <person name="Watson M."/>
            <person name="Adriaenssens E.M."/>
            <person name="Foster-Nyarko E."/>
            <person name="Jarju S."/>
            <person name="Secka A."/>
            <person name="Antonio M."/>
            <person name="Oren A."/>
            <person name="Chaudhuri R.R."/>
            <person name="La Ragione R."/>
            <person name="Hildebrand F."/>
            <person name="Pallen M.J."/>
        </authorList>
    </citation>
    <scope>NUCLEOTIDE SEQUENCE</scope>
    <source>
        <strain evidence="7">USAMLcec12-2067</strain>
    </source>
</reference>
<evidence type="ECO:0000256" key="2">
    <source>
        <dbReference type="ARBA" id="ARBA00008806"/>
    </source>
</evidence>
<reference evidence="8 9" key="1">
    <citation type="journal article" date="2018" name="Int. J. Syst. Evol. Microbiol.">
        <title>Rubneribacter badeniensis gen. nov., sp. nov. and Enteroscipio rubneri gen. nov., sp. nov., new members of the Eggerthellaceae isolated from human faeces.</title>
        <authorList>
            <person name="Danylec N."/>
            <person name="Gobl A."/>
            <person name="Stoll D.A."/>
            <person name="Hetzer B."/>
            <person name="Kulling S.E."/>
            <person name="Huch M."/>
        </authorList>
    </citation>
    <scope>NUCLEOTIDE SEQUENCE [LARGE SCALE GENOMIC DNA]</scope>
    <source>
        <strain evidence="8 9">ResAG-85</strain>
    </source>
</reference>
<proteinExistence type="inferred from homology"/>
<dbReference type="InterPro" id="IPR051539">
    <property type="entry name" value="T4SS-coupling_protein"/>
</dbReference>
<keyword evidence="3" id="KW-1003">Cell membrane</keyword>
<dbReference type="Proteomes" id="UP000236488">
    <property type="component" value="Unassembled WGS sequence"/>
</dbReference>
<keyword evidence="5" id="KW-1133">Transmembrane helix</keyword>
<dbReference type="GO" id="GO:0005886">
    <property type="term" value="C:plasma membrane"/>
    <property type="evidence" value="ECO:0007669"/>
    <property type="project" value="UniProtKB-SubCell"/>
</dbReference>
<evidence type="ECO:0000256" key="5">
    <source>
        <dbReference type="ARBA" id="ARBA00022989"/>
    </source>
</evidence>
<dbReference type="SUPFAM" id="SSF52540">
    <property type="entry name" value="P-loop containing nucleoside triphosphate hydrolases"/>
    <property type="match status" value="1"/>
</dbReference>
<dbReference type="PANTHER" id="PTHR37937">
    <property type="entry name" value="CONJUGATIVE TRANSFER: DNA TRANSPORT"/>
    <property type="match status" value="1"/>
</dbReference>
<dbReference type="Proteomes" id="UP000789325">
    <property type="component" value="Unassembled WGS sequence"/>
</dbReference>
<dbReference type="Pfam" id="PF02534">
    <property type="entry name" value="T4SS-DNA_transf"/>
    <property type="match status" value="1"/>
</dbReference>
<organism evidence="8 9">
    <name type="scientific">Rubneribacter badeniensis</name>
    <dbReference type="NCBI Taxonomy" id="2070688"/>
    <lineage>
        <taxon>Bacteria</taxon>
        <taxon>Bacillati</taxon>
        <taxon>Actinomycetota</taxon>
        <taxon>Coriobacteriia</taxon>
        <taxon>Eggerthellales</taxon>
        <taxon>Eggerthellaceae</taxon>
        <taxon>Rubneribacter</taxon>
    </lineage>
</organism>
<keyword evidence="9" id="KW-1185">Reference proteome</keyword>
<evidence type="ECO:0000313" key="9">
    <source>
        <dbReference type="Proteomes" id="UP000236488"/>
    </source>
</evidence>
<dbReference type="Gene3D" id="3.40.50.300">
    <property type="entry name" value="P-loop containing nucleotide triphosphate hydrolases"/>
    <property type="match status" value="1"/>
</dbReference>
<evidence type="ECO:0000256" key="3">
    <source>
        <dbReference type="ARBA" id="ARBA00022475"/>
    </source>
</evidence>
<dbReference type="EMBL" id="PPEL01000029">
    <property type="protein sequence ID" value="PNV65465.1"/>
    <property type="molecule type" value="Genomic_DNA"/>
</dbReference>
<evidence type="ECO:0000256" key="1">
    <source>
        <dbReference type="ARBA" id="ARBA00004651"/>
    </source>
</evidence>
<accession>A0A2K2U554</accession>
<name>A0A2K2U554_9ACTN</name>
<protein>
    <submittedName>
        <fullName evidence="7">Type IV secretory system conjugative DNA transfer family protein</fullName>
    </submittedName>
</protein>
<reference evidence="7" key="3">
    <citation type="submission" date="2021-09" db="EMBL/GenBank/DDBJ databases">
        <authorList>
            <person name="Gilroy R."/>
        </authorList>
    </citation>
    <scope>NUCLEOTIDE SEQUENCE</scope>
    <source>
        <strain evidence="7">USAMLcec12-2067</strain>
    </source>
</reference>
<comment type="caution">
    <text evidence="8">The sequence shown here is derived from an EMBL/GenBank/DDBJ whole genome shotgun (WGS) entry which is preliminary data.</text>
</comment>
<sequence>MKKPKRDLEGTILADGVSLGTDMRKTQLNNNVIVFGTPGGGKTEGIVKPNIMQMNSSYVVTDPKGNLLRECGAMLKEAGYDVVCLNFSDPAKSMTYNPFSYVRTEMDLDFLARSIVRAEGRTSADAFWPDSAELLLKALMAYCIEWNEQFRPRCVTTFSDVISVADAYGHEKLGDWDNVSNRLDERMEELFRGSYWRAKGECEPGKRRPRSVARDTWLRFRAVANAPTTVGCIVMELWGRLNRLSGKERERLFSDVDPVDIASLGKRRMALFVVVSDVDRSMDFMVSVFYAQLFKELCRVADRECCDNGNRLRVPVRVILDDFANQNVIDGFDAVIAAVRSRDIWLMPICQATAQLEERYGRAANTIIGCCDAVVYLGVNDMATARELGERADMPVSDIQRMPVGTALVFVRGREGKVAPRFDVQKHPNYRFLAQADPANEYTLCGLPASSPARENA</sequence>